<keyword evidence="3" id="KW-1185">Reference proteome</keyword>
<dbReference type="RefSeq" id="WP_343921571.1">
    <property type="nucleotide sequence ID" value="NZ_BAAAJT010000003.1"/>
</dbReference>
<organism evidence="2 3">
    <name type="scientific">Nocardioides aestuarii</name>
    <dbReference type="NCBI Taxonomy" id="252231"/>
    <lineage>
        <taxon>Bacteria</taxon>
        <taxon>Bacillati</taxon>
        <taxon>Actinomycetota</taxon>
        <taxon>Actinomycetes</taxon>
        <taxon>Propionibacteriales</taxon>
        <taxon>Nocardioidaceae</taxon>
        <taxon>Nocardioides</taxon>
    </lineage>
</organism>
<dbReference type="InterPro" id="IPR000182">
    <property type="entry name" value="GNAT_dom"/>
</dbReference>
<evidence type="ECO:0000313" key="2">
    <source>
        <dbReference type="EMBL" id="MFD1948857.1"/>
    </source>
</evidence>
<feature type="domain" description="N-acetyltransferase" evidence="1">
    <location>
        <begin position="1"/>
        <end position="158"/>
    </location>
</feature>
<reference evidence="3" key="1">
    <citation type="journal article" date="2019" name="Int. J. Syst. Evol. Microbiol.">
        <title>The Global Catalogue of Microorganisms (GCM) 10K type strain sequencing project: providing services to taxonomists for standard genome sequencing and annotation.</title>
        <authorList>
            <consortium name="The Broad Institute Genomics Platform"/>
            <consortium name="The Broad Institute Genome Sequencing Center for Infectious Disease"/>
            <person name="Wu L."/>
            <person name="Ma J."/>
        </authorList>
    </citation>
    <scope>NUCLEOTIDE SEQUENCE [LARGE SCALE GENOMIC DNA]</scope>
    <source>
        <strain evidence="3">CGMCC 1.12477</strain>
    </source>
</reference>
<dbReference type="SUPFAM" id="SSF55729">
    <property type="entry name" value="Acyl-CoA N-acyltransferases (Nat)"/>
    <property type="match status" value="2"/>
</dbReference>
<dbReference type="CDD" id="cd04301">
    <property type="entry name" value="NAT_SF"/>
    <property type="match status" value="1"/>
</dbReference>
<sequence>MELREVDPTDTALVSEYVAVRNAADTVDSPWTHPSTVRGTALDLVHGWDGEPDRAFLLDAGGVTVGTASLGASSWDNRELAWVGVRVHPGHRRRGHGTAAFALLHDECRRIGRPLVGTDHWDAPGPRAFAATIGYEARARSVNRRQHLADLPAGLFEEAYAEAASHADDYELVRIAGRSDDATRERLVAVAESINDAPMDDLEVEDEVYPVERLAAFEDAQIGSGHRLYRVVARHRSTGELAGHTVMTVEEERPWIGVQEDTSVVAAHRGHRLGLLLKADLGRWLGEAEPDLLTVDTWNAASNPHMIGVNERLGYRVVGEAVELQQRLT</sequence>
<dbReference type="EMBL" id="JBHUGD010000004">
    <property type="protein sequence ID" value="MFD1948857.1"/>
    <property type="molecule type" value="Genomic_DNA"/>
</dbReference>
<protein>
    <submittedName>
        <fullName evidence="2">GNAT family N-acetyltransferase</fullName>
    </submittedName>
</protein>
<comment type="caution">
    <text evidence="2">The sequence shown here is derived from an EMBL/GenBank/DDBJ whole genome shotgun (WGS) entry which is preliminary data.</text>
</comment>
<dbReference type="Proteomes" id="UP001597351">
    <property type="component" value="Unassembled WGS sequence"/>
</dbReference>
<name>A0ABW4TQB6_9ACTN</name>
<evidence type="ECO:0000313" key="3">
    <source>
        <dbReference type="Proteomes" id="UP001597351"/>
    </source>
</evidence>
<dbReference type="PROSITE" id="PS51186">
    <property type="entry name" value="GNAT"/>
    <property type="match status" value="1"/>
</dbReference>
<dbReference type="Gene3D" id="3.40.630.30">
    <property type="match status" value="1"/>
</dbReference>
<gene>
    <name evidence="2" type="ORF">ACFSDE_18790</name>
</gene>
<accession>A0ABW4TQB6</accession>
<dbReference type="Pfam" id="PF00583">
    <property type="entry name" value="Acetyltransf_1"/>
    <property type="match status" value="1"/>
</dbReference>
<dbReference type="InterPro" id="IPR016181">
    <property type="entry name" value="Acyl_CoA_acyltransferase"/>
</dbReference>
<evidence type="ECO:0000259" key="1">
    <source>
        <dbReference type="PROSITE" id="PS51186"/>
    </source>
</evidence>
<proteinExistence type="predicted"/>